<protein>
    <submittedName>
        <fullName evidence="1">Uncharacterized protein</fullName>
    </submittedName>
</protein>
<dbReference type="AlphaFoldDB" id="A0A9D0YRU8"/>
<reference evidence="1" key="1">
    <citation type="journal article" date="2020" name="ISME J.">
        <title>Gammaproteobacteria mediating utilization of methyl-, sulfur- and petroleum organic compounds in deep ocean hydrothermal plumes.</title>
        <authorList>
            <person name="Zhou Z."/>
            <person name="Liu Y."/>
            <person name="Pan J."/>
            <person name="Cron B.R."/>
            <person name="Toner B.M."/>
            <person name="Anantharaman K."/>
            <person name="Breier J.A."/>
            <person name="Dick G.J."/>
            <person name="Li M."/>
        </authorList>
    </citation>
    <scope>NUCLEOTIDE SEQUENCE</scope>
    <source>
        <strain evidence="1">SZUA-1501</strain>
    </source>
</reference>
<sequence length="240" mass="27853">MVIGVYGRDEGYLLYLLLGNIATDYSDDVCFRFEDRLVLKSQNGKRLFFIPHPTDEEREILKLILENSKGLIFTKDCTGLKNCVQIEGDYLIETLKRVSKEVLTIPQIERFLKDYTFRFEEVNLINLLREKLLFYIPLVVAKRRSILFAWKYYLSQKGVPTVEFLYPSEAKLVEPILSNIGFSDKLFPLILGNTDDKLLDIIKNYGFAPTEVFIPSKNNIESELNFIYLAKEVAKKLEKA</sequence>
<dbReference type="Proteomes" id="UP000606463">
    <property type="component" value="Unassembled WGS sequence"/>
</dbReference>
<accession>A0A9D0YRU8</accession>
<organism evidence="1 2">
    <name type="scientific">Aquifex aeolicus</name>
    <dbReference type="NCBI Taxonomy" id="63363"/>
    <lineage>
        <taxon>Bacteria</taxon>
        <taxon>Pseudomonadati</taxon>
        <taxon>Aquificota</taxon>
        <taxon>Aquificia</taxon>
        <taxon>Aquificales</taxon>
        <taxon>Aquificaceae</taxon>
        <taxon>Aquifex</taxon>
    </lineage>
</organism>
<name>A0A9D0YRU8_AQUAO</name>
<evidence type="ECO:0000313" key="2">
    <source>
        <dbReference type="Proteomes" id="UP000606463"/>
    </source>
</evidence>
<evidence type="ECO:0000313" key="1">
    <source>
        <dbReference type="EMBL" id="HIP98582.1"/>
    </source>
</evidence>
<dbReference type="EMBL" id="DQVE01000047">
    <property type="protein sequence ID" value="HIP98582.1"/>
    <property type="molecule type" value="Genomic_DNA"/>
</dbReference>
<proteinExistence type="predicted"/>
<comment type="caution">
    <text evidence="1">The sequence shown here is derived from an EMBL/GenBank/DDBJ whole genome shotgun (WGS) entry which is preliminary data.</text>
</comment>
<gene>
    <name evidence="1" type="ORF">EYH37_04380</name>
</gene>